<dbReference type="PANTHER" id="PTHR43649:SF30">
    <property type="entry name" value="ABC TRANSPORTER SUBSTRATE-BINDING PROTEIN"/>
    <property type="match status" value="1"/>
</dbReference>
<reference evidence="5 6" key="1">
    <citation type="submission" date="2019-07" db="EMBL/GenBank/DDBJ databases">
        <title>Whole genome shotgun sequence of Reyranella soli NBRC 108950.</title>
        <authorList>
            <person name="Hosoyama A."/>
            <person name="Uohara A."/>
            <person name="Ohji S."/>
            <person name="Ichikawa N."/>
        </authorList>
    </citation>
    <scope>NUCLEOTIDE SEQUENCE [LARGE SCALE GENOMIC DNA]</scope>
    <source>
        <strain evidence="5 6">NBRC 108950</strain>
    </source>
</reference>
<keyword evidence="6" id="KW-1185">Reference proteome</keyword>
<feature type="signal peptide" evidence="4">
    <location>
        <begin position="1"/>
        <end position="18"/>
    </location>
</feature>
<evidence type="ECO:0000256" key="4">
    <source>
        <dbReference type="SAM" id="SignalP"/>
    </source>
</evidence>
<feature type="chain" id="PRO_5022084630" evidence="4">
    <location>
        <begin position="19"/>
        <end position="411"/>
    </location>
</feature>
<dbReference type="Gene3D" id="3.40.190.10">
    <property type="entry name" value="Periplasmic binding protein-like II"/>
    <property type="match status" value="2"/>
</dbReference>
<evidence type="ECO:0000313" key="5">
    <source>
        <dbReference type="EMBL" id="GEP56043.1"/>
    </source>
</evidence>
<proteinExistence type="inferred from homology"/>
<dbReference type="EMBL" id="BKAJ01000054">
    <property type="protein sequence ID" value="GEP56043.1"/>
    <property type="molecule type" value="Genomic_DNA"/>
</dbReference>
<comment type="similarity">
    <text evidence="2">Belongs to the bacterial solute-binding protein 1 family.</text>
</comment>
<gene>
    <name evidence="5" type="ORF">RSO01_32090</name>
</gene>
<organism evidence="5 6">
    <name type="scientific">Reyranella soli</name>
    <dbReference type="NCBI Taxonomy" id="1230389"/>
    <lineage>
        <taxon>Bacteria</taxon>
        <taxon>Pseudomonadati</taxon>
        <taxon>Pseudomonadota</taxon>
        <taxon>Alphaproteobacteria</taxon>
        <taxon>Hyphomicrobiales</taxon>
        <taxon>Reyranellaceae</taxon>
        <taxon>Reyranella</taxon>
    </lineage>
</organism>
<evidence type="ECO:0000256" key="3">
    <source>
        <dbReference type="ARBA" id="ARBA00022764"/>
    </source>
</evidence>
<dbReference type="InterPro" id="IPR006059">
    <property type="entry name" value="SBP"/>
</dbReference>
<dbReference type="Pfam" id="PF13416">
    <property type="entry name" value="SBP_bac_8"/>
    <property type="match status" value="1"/>
</dbReference>
<keyword evidence="4" id="KW-0732">Signal</keyword>
<evidence type="ECO:0000256" key="2">
    <source>
        <dbReference type="ARBA" id="ARBA00008520"/>
    </source>
</evidence>
<sequence>MSRAVSRRHFTLAAAALAAPVVLPRESLGNDVKVDLVHLFSGAEHPIQKVIKAFNDKGTGVTVVSRQDGTTYETITQKAMASIAAGRGPAMMTTGWKLGDFARKTLGAQDFRQIFGPDRTQALLAKFRPQVRPLAAIGGVPIGLPWSMSTPVLYINQSLWTEAGLDPAATPKTVEELYPMVRQLQDKTGKQGLCYEVNEWLPQAFIQNAGGDVIDGDGRPVMDSAAAVKGIEAFVQPRRDNLWRVMTIPEMVAAYQAGAIGVMASSSARQSVVRQAAKFDLRLIQMPGLAGLPRRMNSGGNFLAVYSKVKEQQDGAYKFMEFVTSKEGFEIWLETGYLNVTTNDIPVRPGSEAAQAQMEGGLTSETIWPGARGLEALTVHIDWITKIVNGAVSVPDGLRSDRAAIDKLIAA</sequence>
<evidence type="ECO:0000256" key="1">
    <source>
        <dbReference type="ARBA" id="ARBA00004418"/>
    </source>
</evidence>
<comment type="caution">
    <text evidence="5">The sequence shown here is derived from an EMBL/GenBank/DDBJ whole genome shotgun (WGS) entry which is preliminary data.</text>
</comment>
<dbReference type="GO" id="GO:0042597">
    <property type="term" value="C:periplasmic space"/>
    <property type="evidence" value="ECO:0007669"/>
    <property type="project" value="UniProtKB-SubCell"/>
</dbReference>
<accession>A0A512NAS7</accession>
<dbReference type="PANTHER" id="PTHR43649">
    <property type="entry name" value="ARABINOSE-BINDING PROTEIN-RELATED"/>
    <property type="match status" value="1"/>
</dbReference>
<name>A0A512NAS7_9HYPH</name>
<dbReference type="SUPFAM" id="SSF53850">
    <property type="entry name" value="Periplasmic binding protein-like II"/>
    <property type="match status" value="1"/>
</dbReference>
<keyword evidence="3" id="KW-0574">Periplasm</keyword>
<evidence type="ECO:0000313" key="6">
    <source>
        <dbReference type="Proteomes" id="UP000321058"/>
    </source>
</evidence>
<dbReference type="InterPro" id="IPR050490">
    <property type="entry name" value="Bact_solute-bd_prot1"/>
</dbReference>
<dbReference type="RefSeq" id="WP_147150125.1">
    <property type="nucleotide sequence ID" value="NZ_BKAJ01000054.1"/>
</dbReference>
<dbReference type="AlphaFoldDB" id="A0A512NAS7"/>
<protein>
    <submittedName>
        <fullName evidence="5">ABC transporter substrate-binding protein</fullName>
    </submittedName>
</protein>
<dbReference type="Proteomes" id="UP000321058">
    <property type="component" value="Unassembled WGS sequence"/>
</dbReference>
<comment type="subcellular location">
    <subcellularLocation>
        <location evidence="1">Periplasm</location>
    </subcellularLocation>
</comment>
<dbReference type="OrthoDB" id="7374808at2"/>